<sequence>MFADDVFGSWLFRTPAAFKDKTVILLASVGTSSASLLHKVKHFIDQVHQPIHEELLQHGLPSYMQSADAQTRSSTQSCSNPLMDLEGISRDDLLEAAAELQHLQTLALQGVEFATATPLTRQVQPQLEQGRPPILEVPLTPSAASTTATPTRTMDDPALRPTKYTRPGGKGPDGRKDPDQTPKPQHDNPGQGRGQRRQFQPQSRNQPPESQRGSDNLHLHRRALESLVGKMAQLMLRHEDFHTGLAQSTSWVLFEGTVPPLSTIAAQARIAQEWHRMKRDTPESIRQPLRTILFQTWAAELKGRLESITKDPACRQQALGLQSMEEPDLFPYK</sequence>
<feature type="compositionally biased region" description="Polar residues" evidence="1">
    <location>
        <begin position="199"/>
        <end position="214"/>
    </location>
</feature>
<gene>
    <name evidence="2" type="primary">secG</name>
    <name evidence="2" type="ORF">SNEC2469_LOCUS28929</name>
</gene>
<organism evidence="2 3">
    <name type="scientific">Symbiodinium necroappetens</name>
    <dbReference type="NCBI Taxonomy" id="1628268"/>
    <lineage>
        <taxon>Eukaryota</taxon>
        <taxon>Sar</taxon>
        <taxon>Alveolata</taxon>
        <taxon>Dinophyceae</taxon>
        <taxon>Suessiales</taxon>
        <taxon>Symbiodiniaceae</taxon>
        <taxon>Symbiodinium</taxon>
    </lineage>
</organism>
<dbReference type="EMBL" id="CAJNJA010063923">
    <property type="protein sequence ID" value="CAE7880982.1"/>
    <property type="molecule type" value="Genomic_DNA"/>
</dbReference>
<keyword evidence="3" id="KW-1185">Reference proteome</keyword>
<dbReference type="AlphaFoldDB" id="A0A813AWF9"/>
<evidence type="ECO:0000313" key="2">
    <source>
        <dbReference type="EMBL" id="CAE7880982.1"/>
    </source>
</evidence>
<comment type="caution">
    <text evidence="2">The sequence shown here is derived from an EMBL/GenBank/DDBJ whole genome shotgun (WGS) entry which is preliminary data.</text>
</comment>
<feature type="region of interest" description="Disordered" evidence="1">
    <location>
        <begin position="122"/>
        <end position="217"/>
    </location>
</feature>
<proteinExistence type="predicted"/>
<feature type="non-terminal residue" evidence="2">
    <location>
        <position position="333"/>
    </location>
</feature>
<feature type="compositionally biased region" description="Basic and acidic residues" evidence="1">
    <location>
        <begin position="172"/>
        <end position="186"/>
    </location>
</feature>
<name>A0A813AWF9_9DINO</name>
<feature type="compositionally biased region" description="Low complexity" evidence="1">
    <location>
        <begin position="140"/>
        <end position="151"/>
    </location>
</feature>
<protein>
    <submittedName>
        <fullName evidence="2">SecG protein</fullName>
    </submittedName>
</protein>
<accession>A0A813AWF9</accession>
<reference evidence="2" key="1">
    <citation type="submission" date="2021-02" db="EMBL/GenBank/DDBJ databases">
        <authorList>
            <person name="Dougan E. K."/>
            <person name="Rhodes N."/>
            <person name="Thang M."/>
            <person name="Chan C."/>
        </authorList>
    </citation>
    <scope>NUCLEOTIDE SEQUENCE</scope>
</reference>
<evidence type="ECO:0000313" key="3">
    <source>
        <dbReference type="Proteomes" id="UP000601435"/>
    </source>
</evidence>
<dbReference type="OrthoDB" id="406893at2759"/>
<evidence type="ECO:0000256" key="1">
    <source>
        <dbReference type="SAM" id="MobiDB-lite"/>
    </source>
</evidence>
<dbReference type="Proteomes" id="UP000601435">
    <property type="component" value="Unassembled WGS sequence"/>
</dbReference>